<proteinExistence type="predicted"/>
<feature type="region of interest" description="Disordered" evidence="1">
    <location>
        <begin position="129"/>
        <end position="169"/>
    </location>
</feature>
<name>A0AAD4MS94_9BILA</name>
<organism evidence="2 3">
    <name type="scientific">Ditylenchus destructor</name>
    <dbReference type="NCBI Taxonomy" id="166010"/>
    <lineage>
        <taxon>Eukaryota</taxon>
        <taxon>Metazoa</taxon>
        <taxon>Ecdysozoa</taxon>
        <taxon>Nematoda</taxon>
        <taxon>Chromadorea</taxon>
        <taxon>Rhabditida</taxon>
        <taxon>Tylenchina</taxon>
        <taxon>Tylenchomorpha</taxon>
        <taxon>Sphaerularioidea</taxon>
        <taxon>Anguinidae</taxon>
        <taxon>Anguininae</taxon>
        <taxon>Ditylenchus</taxon>
    </lineage>
</organism>
<protein>
    <submittedName>
        <fullName evidence="2">Uncharacterized protein</fullName>
    </submittedName>
</protein>
<dbReference type="AlphaFoldDB" id="A0AAD4MS94"/>
<reference evidence="2" key="1">
    <citation type="submission" date="2022-01" db="EMBL/GenBank/DDBJ databases">
        <title>Genome Sequence Resource for Two Populations of Ditylenchus destructor, the Migratory Endoparasitic Phytonematode.</title>
        <authorList>
            <person name="Zhang H."/>
            <person name="Lin R."/>
            <person name="Xie B."/>
        </authorList>
    </citation>
    <scope>NUCLEOTIDE SEQUENCE</scope>
    <source>
        <strain evidence="2">BazhouSP</strain>
    </source>
</reference>
<sequence>MDVNNLNSSDYRSFFVSCVTDHFSTKYPSDVITVLNKHNSLEQTKPKKEVHSRASANAAELLTIRFGSNCSVPLLTHNKTITKVTENIAPTRHVDSETAYKLLRGLNFATFPSNKWDKNEIVPYAFDSSIESDPSKKSQIKNPLTSGATTPVSTLKRRLRKTNLGTTRS</sequence>
<gene>
    <name evidence="2" type="ORF">DdX_16981</name>
</gene>
<evidence type="ECO:0000313" key="3">
    <source>
        <dbReference type="Proteomes" id="UP001201812"/>
    </source>
</evidence>
<feature type="compositionally biased region" description="Polar residues" evidence="1">
    <location>
        <begin position="140"/>
        <end position="153"/>
    </location>
</feature>
<evidence type="ECO:0000313" key="2">
    <source>
        <dbReference type="EMBL" id="KAI1699997.1"/>
    </source>
</evidence>
<comment type="caution">
    <text evidence="2">The sequence shown here is derived from an EMBL/GenBank/DDBJ whole genome shotgun (WGS) entry which is preliminary data.</text>
</comment>
<keyword evidence="3" id="KW-1185">Reference proteome</keyword>
<accession>A0AAD4MS94</accession>
<evidence type="ECO:0000256" key="1">
    <source>
        <dbReference type="SAM" id="MobiDB-lite"/>
    </source>
</evidence>
<dbReference type="EMBL" id="JAKKPZ010000160">
    <property type="protein sequence ID" value="KAI1699997.1"/>
    <property type="molecule type" value="Genomic_DNA"/>
</dbReference>
<dbReference type="Proteomes" id="UP001201812">
    <property type="component" value="Unassembled WGS sequence"/>
</dbReference>